<dbReference type="NCBIfam" id="TIGR01383">
    <property type="entry name" value="not_thiJ"/>
    <property type="match status" value="1"/>
</dbReference>
<dbReference type="FunFam" id="3.40.50.880:FF:000015">
    <property type="entry name" value="Protein DJ-1 homolog C"/>
    <property type="match status" value="1"/>
</dbReference>
<keyword evidence="2" id="KW-0732">Signal</keyword>
<evidence type="ECO:0000313" key="5">
    <source>
        <dbReference type="EMBL" id="CEL69442.1"/>
    </source>
</evidence>
<evidence type="ECO:0000259" key="3">
    <source>
        <dbReference type="Pfam" id="PF01965"/>
    </source>
</evidence>
<dbReference type="OrthoDB" id="543156at2759"/>
<dbReference type="Proteomes" id="UP000007494">
    <property type="component" value="Chromosome X"/>
</dbReference>
<dbReference type="InterPro" id="IPR002818">
    <property type="entry name" value="DJ-1/PfpI"/>
</dbReference>
<feature type="chain" id="PRO_5007655240" evidence="2">
    <location>
        <begin position="26"/>
        <end position="258"/>
    </location>
</feature>
<dbReference type="eggNOG" id="KOG2764">
    <property type="taxonomic scope" value="Eukaryota"/>
</dbReference>
<dbReference type="CDD" id="cd03135">
    <property type="entry name" value="GATase1_DJ-1"/>
    <property type="match status" value="1"/>
</dbReference>
<gene>
    <name evidence="5" type="ORF">BN1204_051530</name>
    <name evidence="4" type="ORF">NCLIV_051530</name>
</gene>
<reference evidence="4" key="2">
    <citation type="submission" date="2011-03" db="EMBL/GenBank/DDBJ databases">
        <title>Comparative genomics and transcriptomics of Neospora caninum and Toxoplasma gondii.</title>
        <authorList>
            <person name="Reid A.J."/>
            <person name="Sohal A."/>
            <person name="Harris D."/>
            <person name="Quail M."/>
            <person name="Sanders M."/>
            <person name="Berriman M."/>
            <person name="Wastling J.M."/>
            <person name="Pain A."/>
        </authorList>
    </citation>
    <scope>NUCLEOTIDE SEQUENCE</scope>
    <source>
        <strain evidence="4">Liverpool</strain>
    </source>
</reference>
<dbReference type="InParanoid" id="F0VKX5"/>
<reference evidence="5" key="4">
    <citation type="journal article" date="2015" name="PLoS ONE">
        <title>Comprehensive Evaluation of Toxoplasma gondii VEG and Neospora caninum LIV Genomes with Tachyzoite Stage Transcriptome and Proteome Defines Novel Transcript Features.</title>
        <authorList>
            <person name="Ramaprasad A."/>
            <person name="Mourier T."/>
            <person name="Naeem R."/>
            <person name="Malas T.B."/>
            <person name="Moussa E."/>
            <person name="Panigrahi A."/>
            <person name="Vermont S.J."/>
            <person name="Otto T.D."/>
            <person name="Wastling J."/>
            <person name="Pain A."/>
        </authorList>
    </citation>
    <scope>NUCLEOTIDE SEQUENCE</scope>
    <source>
        <strain evidence="5">Liverpool</strain>
    </source>
</reference>
<dbReference type="GO" id="GO:1903189">
    <property type="term" value="P:glyoxal metabolic process"/>
    <property type="evidence" value="ECO:0007669"/>
    <property type="project" value="TreeGrafter"/>
</dbReference>
<keyword evidence="1" id="KW-0677">Repeat</keyword>
<sequence length="258" mass="27860">MSPLGFGSFLSPLLLFSVCPHLRTGISRSFSSLLKPQKFRPLVSRECPSVSGRFFIPSPQIPSRCFASLPASSKMAIKVLVPVAHDSEEIEAVCIVDTLRRAGAEVMVASVEDNKLVRMSRGVCVQADKLISEVQNEVFDCIAVPGGMPGAERCRDSAILTKMLKAHKEQGKFIAAICASPAVVFQTHGLLEGEKAVAYPCFMDKFPANVRGEGRVCVSNKIVTSVGPSSAIEFALKLVEVLYNEEQAKKIASQLLCS</sequence>
<evidence type="ECO:0000256" key="2">
    <source>
        <dbReference type="SAM" id="SignalP"/>
    </source>
</evidence>
<dbReference type="RefSeq" id="XP_003884756.1">
    <property type="nucleotide sequence ID" value="XM_003884707.1"/>
</dbReference>
<dbReference type="PANTHER" id="PTHR48094:SF12">
    <property type="entry name" value="PARKINSON DISEASE PROTEIN 7 HOMOLOG"/>
    <property type="match status" value="1"/>
</dbReference>
<keyword evidence="6" id="KW-1185">Reference proteome</keyword>
<dbReference type="InterPro" id="IPR006287">
    <property type="entry name" value="DJ-1"/>
</dbReference>
<name>F0VKX5_NEOCL</name>
<evidence type="ECO:0000313" key="6">
    <source>
        <dbReference type="Proteomes" id="UP000007494"/>
    </source>
</evidence>
<dbReference type="EMBL" id="FR823391">
    <property type="protein sequence ID" value="CBZ54726.1"/>
    <property type="molecule type" value="Genomic_DNA"/>
</dbReference>
<dbReference type="EMBL" id="LN714485">
    <property type="protein sequence ID" value="CEL69442.1"/>
    <property type="molecule type" value="Genomic_DNA"/>
</dbReference>
<dbReference type="FunCoup" id="F0VKX5">
    <property type="interactions" value="57"/>
</dbReference>
<reference evidence="6" key="3">
    <citation type="journal article" date="2012" name="PLoS Pathog.">
        <title>Comparative genomics of the apicomplexan parasites Toxoplasma gondii and Neospora caninum: Coccidia differing in host range and transmission strategy.</title>
        <authorList>
            <person name="Reid A.J."/>
            <person name="Vermont S.J."/>
            <person name="Cotton J.A."/>
            <person name="Harris D."/>
            <person name="Hill-Cawthorne G.A."/>
            <person name="Konen-Waisman S."/>
            <person name="Latham S.M."/>
            <person name="Mourier T."/>
            <person name="Norton R."/>
            <person name="Quail M.A."/>
            <person name="Sanders M."/>
            <person name="Shanmugam D."/>
            <person name="Sohal A."/>
            <person name="Wasmuth J.D."/>
            <person name="Brunk B."/>
            <person name="Grigg M.E."/>
            <person name="Howard J.C."/>
            <person name="Parkinson J."/>
            <person name="Roos D.S."/>
            <person name="Trees A.J."/>
            <person name="Berriman M."/>
            <person name="Pain A."/>
            <person name="Wastling J.M."/>
        </authorList>
    </citation>
    <scope>NUCLEOTIDE SEQUENCE [LARGE SCALE GENOMIC DNA]</scope>
    <source>
        <strain evidence="6">Liverpool</strain>
    </source>
</reference>
<proteinExistence type="predicted"/>
<evidence type="ECO:0000313" key="4">
    <source>
        <dbReference type="EMBL" id="CBZ54726.1"/>
    </source>
</evidence>
<dbReference type="Pfam" id="PF01965">
    <property type="entry name" value="DJ-1_PfpI"/>
    <property type="match status" value="1"/>
</dbReference>
<dbReference type="AlphaFoldDB" id="F0VKX5"/>
<dbReference type="InterPro" id="IPR050325">
    <property type="entry name" value="Prot/Nucl_acid_deglycase"/>
</dbReference>
<dbReference type="OMA" id="KATCYPG"/>
<dbReference type="Gene3D" id="3.40.50.880">
    <property type="match status" value="1"/>
</dbReference>
<reference evidence="4" key="1">
    <citation type="submission" date="2011-02" db="EMBL/GenBank/DDBJ databases">
        <authorList>
            <person name="Aslett M."/>
        </authorList>
    </citation>
    <scope>NUCLEOTIDE SEQUENCE</scope>
    <source>
        <strain evidence="4">Liverpool</strain>
    </source>
</reference>
<dbReference type="PANTHER" id="PTHR48094">
    <property type="entry name" value="PROTEIN/NUCLEIC ACID DEGLYCASE DJ-1-RELATED"/>
    <property type="match status" value="1"/>
</dbReference>
<dbReference type="GO" id="GO:0005737">
    <property type="term" value="C:cytoplasm"/>
    <property type="evidence" value="ECO:0007669"/>
    <property type="project" value="TreeGrafter"/>
</dbReference>
<dbReference type="InterPro" id="IPR029062">
    <property type="entry name" value="Class_I_gatase-like"/>
</dbReference>
<protein>
    <submittedName>
        <fullName evidence="5">DJ-1 family protein</fullName>
    </submittedName>
</protein>
<accession>F0VKX5</accession>
<dbReference type="GeneID" id="13446431"/>
<organism evidence="4 6">
    <name type="scientific">Neospora caninum (strain Liverpool)</name>
    <dbReference type="NCBI Taxonomy" id="572307"/>
    <lineage>
        <taxon>Eukaryota</taxon>
        <taxon>Sar</taxon>
        <taxon>Alveolata</taxon>
        <taxon>Apicomplexa</taxon>
        <taxon>Conoidasida</taxon>
        <taxon>Coccidia</taxon>
        <taxon>Eucoccidiorida</taxon>
        <taxon>Eimeriorina</taxon>
        <taxon>Sarcocystidae</taxon>
        <taxon>Neospora</taxon>
    </lineage>
</organism>
<feature type="signal peptide" evidence="2">
    <location>
        <begin position="1"/>
        <end position="25"/>
    </location>
</feature>
<feature type="domain" description="DJ-1/PfpI" evidence="3">
    <location>
        <begin position="78"/>
        <end position="240"/>
    </location>
</feature>
<dbReference type="VEuPathDB" id="ToxoDB:NCLIV_051530"/>
<evidence type="ECO:0000256" key="1">
    <source>
        <dbReference type="ARBA" id="ARBA00022737"/>
    </source>
</evidence>
<dbReference type="SUPFAM" id="SSF52317">
    <property type="entry name" value="Class I glutamine amidotransferase-like"/>
    <property type="match status" value="1"/>
</dbReference>